<accession>A0A1F6G7T2</accession>
<dbReference type="InterPro" id="IPR036249">
    <property type="entry name" value="Thioredoxin-like_sf"/>
</dbReference>
<dbReference type="AlphaFoldDB" id="A0A1F6G7T2"/>
<comment type="caution">
    <text evidence="2">The sequence shown here is derived from an EMBL/GenBank/DDBJ whole genome shotgun (WGS) entry which is preliminary data.</text>
</comment>
<evidence type="ECO:0000313" key="2">
    <source>
        <dbReference type="EMBL" id="OGG94170.1"/>
    </source>
</evidence>
<dbReference type="PROSITE" id="PS51354">
    <property type="entry name" value="GLUTAREDOXIN_2"/>
    <property type="match status" value="1"/>
</dbReference>
<dbReference type="GO" id="GO:0009055">
    <property type="term" value="F:electron transfer activity"/>
    <property type="evidence" value="ECO:0007669"/>
    <property type="project" value="TreeGrafter"/>
</dbReference>
<name>A0A1F6G7T2_9BACT</name>
<dbReference type="InterPro" id="IPR051548">
    <property type="entry name" value="Grx-like_ET"/>
</dbReference>
<dbReference type="SUPFAM" id="SSF52833">
    <property type="entry name" value="Thioredoxin-like"/>
    <property type="match status" value="1"/>
</dbReference>
<dbReference type="InterPro" id="IPR002109">
    <property type="entry name" value="Glutaredoxin"/>
</dbReference>
<sequence length="88" mass="9752">MNKTVTIYSTPTCHFCFIAKDFLKEKGIAYTEFDVASNLEKRQEMIDRSGQMGVPVIFVGDPSNPSVQGEMIIGFDKERLTSTLGITG</sequence>
<evidence type="ECO:0000259" key="1">
    <source>
        <dbReference type="Pfam" id="PF00462"/>
    </source>
</evidence>
<dbReference type="EMBL" id="MFMU01000002">
    <property type="protein sequence ID" value="OGG94170.1"/>
    <property type="molecule type" value="Genomic_DNA"/>
</dbReference>
<dbReference type="Gene3D" id="3.40.30.10">
    <property type="entry name" value="Glutaredoxin"/>
    <property type="match status" value="1"/>
</dbReference>
<dbReference type="Pfam" id="PF00462">
    <property type="entry name" value="Glutaredoxin"/>
    <property type="match status" value="1"/>
</dbReference>
<feature type="domain" description="Glutaredoxin" evidence="1">
    <location>
        <begin position="5"/>
        <end position="61"/>
    </location>
</feature>
<dbReference type="PANTHER" id="PTHR34386:SF1">
    <property type="entry name" value="GLUTAREDOXIN-LIKE PROTEIN NRDH"/>
    <property type="match status" value="1"/>
</dbReference>
<dbReference type="Proteomes" id="UP000176867">
    <property type="component" value="Unassembled WGS sequence"/>
</dbReference>
<proteinExistence type="predicted"/>
<protein>
    <recommendedName>
        <fullName evidence="1">Glutaredoxin domain-containing protein</fullName>
    </recommendedName>
</protein>
<dbReference type="GO" id="GO:0045454">
    <property type="term" value="P:cell redox homeostasis"/>
    <property type="evidence" value="ECO:0007669"/>
    <property type="project" value="TreeGrafter"/>
</dbReference>
<organism evidence="2 3">
    <name type="scientific">Candidatus Kaiserbacteria bacterium RIFOXYD1_FULL_47_14</name>
    <dbReference type="NCBI Taxonomy" id="1798533"/>
    <lineage>
        <taxon>Bacteria</taxon>
        <taxon>Candidatus Kaiseribacteriota</taxon>
    </lineage>
</organism>
<dbReference type="STRING" id="1798533.A2609_00090"/>
<dbReference type="PANTHER" id="PTHR34386">
    <property type="entry name" value="GLUTAREDOXIN"/>
    <property type="match status" value="1"/>
</dbReference>
<evidence type="ECO:0000313" key="3">
    <source>
        <dbReference type="Proteomes" id="UP000176867"/>
    </source>
</evidence>
<gene>
    <name evidence="2" type="ORF">A2609_00090</name>
</gene>
<reference evidence="2 3" key="1">
    <citation type="journal article" date="2016" name="Nat. Commun.">
        <title>Thousands of microbial genomes shed light on interconnected biogeochemical processes in an aquifer system.</title>
        <authorList>
            <person name="Anantharaman K."/>
            <person name="Brown C.T."/>
            <person name="Hug L.A."/>
            <person name="Sharon I."/>
            <person name="Castelle C.J."/>
            <person name="Probst A.J."/>
            <person name="Thomas B.C."/>
            <person name="Singh A."/>
            <person name="Wilkins M.J."/>
            <person name="Karaoz U."/>
            <person name="Brodie E.L."/>
            <person name="Williams K.H."/>
            <person name="Hubbard S.S."/>
            <person name="Banfield J.F."/>
        </authorList>
    </citation>
    <scope>NUCLEOTIDE SEQUENCE [LARGE SCALE GENOMIC DNA]</scope>
</reference>
<dbReference type="CDD" id="cd02976">
    <property type="entry name" value="NrdH"/>
    <property type="match status" value="1"/>
</dbReference>